<dbReference type="EMBL" id="JBHUGI010000024">
    <property type="protein sequence ID" value="MFD1928171.1"/>
    <property type="molecule type" value="Genomic_DNA"/>
</dbReference>
<gene>
    <name evidence="2" type="ORF">ACFSFY_08875</name>
</gene>
<keyword evidence="3" id="KW-1185">Reference proteome</keyword>
<evidence type="ECO:0000259" key="1">
    <source>
        <dbReference type="Pfam" id="PF21747"/>
    </source>
</evidence>
<dbReference type="RefSeq" id="WP_381537278.1">
    <property type="nucleotide sequence ID" value="NZ_JBHUGI010000024.1"/>
</dbReference>
<name>A0ABW4SFJ6_9BACL</name>
<proteinExistence type="predicted"/>
<dbReference type="Proteomes" id="UP001597218">
    <property type="component" value="Unassembled WGS sequence"/>
</dbReference>
<evidence type="ECO:0000313" key="3">
    <source>
        <dbReference type="Proteomes" id="UP001597218"/>
    </source>
</evidence>
<protein>
    <submittedName>
        <fullName evidence="2">YpoC family protein</fullName>
    </submittedName>
</protein>
<accession>A0ABW4SFJ6</accession>
<feature type="domain" description="YpoC-like" evidence="1">
    <location>
        <begin position="7"/>
        <end position="110"/>
    </location>
</feature>
<dbReference type="Pfam" id="PF21747">
    <property type="entry name" value="YpoC"/>
    <property type="match status" value="1"/>
</dbReference>
<dbReference type="InterPro" id="IPR048427">
    <property type="entry name" value="YpoC"/>
</dbReference>
<evidence type="ECO:0000313" key="2">
    <source>
        <dbReference type="EMBL" id="MFD1928171.1"/>
    </source>
</evidence>
<comment type="caution">
    <text evidence="2">The sequence shown here is derived from an EMBL/GenBank/DDBJ whole genome shotgun (WGS) entry which is preliminary data.</text>
</comment>
<organism evidence="2 3">
    <name type="scientific">Sporosarcina siberiensis</name>
    <dbReference type="NCBI Taxonomy" id="1365606"/>
    <lineage>
        <taxon>Bacteria</taxon>
        <taxon>Bacillati</taxon>
        <taxon>Bacillota</taxon>
        <taxon>Bacilli</taxon>
        <taxon>Bacillales</taxon>
        <taxon>Caryophanaceae</taxon>
        <taxon>Sporosarcina</taxon>
    </lineage>
</organism>
<sequence length="113" mass="13278">MTIINMEQLSSFFEQWDSVKESIETYYAKRDKEAVVLMNEAIYAYMNLLQTGGTEKNQRTGECEYILLPLNGDERIDFIKKRIASHYSYIQLDALFLESKKKAARYSVMKRKS</sequence>
<reference evidence="3" key="1">
    <citation type="journal article" date="2019" name="Int. J. Syst. Evol. Microbiol.">
        <title>The Global Catalogue of Microorganisms (GCM) 10K type strain sequencing project: providing services to taxonomists for standard genome sequencing and annotation.</title>
        <authorList>
            <consortium name="The Broad Institute Genomics Platform"/>
            <consortium name="The Broad Institute Genome Sequencing Center for Infectious Disease"/>
            <person name="Wu L."/>
            <person name="Ma J."/>
        </authorList>
    </citation>
    <scope>NUCLEOTIDE SEQUENCE [LARGE SCALE GENOMIC DNA]</scope>
    <source>
        <strain evidence="3">CGMCC 4.7177</strain>
    </source>
</reference>